<evidence type="ECO:0000256" key="6">
    <source>
        <dbReference type="SAM" id="MobiDB-lite"/>
    </source>
</evidence>
<dbReference type="GO" id="GO:0016740">
    <property type="term" value="F:transferase activity"/>
    <property type="evidence" value="ECO:0007669"/>
    <property type="project" value="UniProtKB-KW"/>
</dbReference>
<dbReference type="PANTHER" id="PTHR11228">
    <property type="entry name" value="RADICAL SAM DOMAIN PROTEIN"/>
    <property type="match status" value="1"/>
</dbReference>
<dbReference type="GO" id="GO:0051536">
    <property type="term" value="F:iron-sulfur cluster binding"/>
    <property type="evidence" value="ECO:0007669"/>
    <property type="project" value="UniProtKB-KW"/>
</dbReference>
<keyword evidence="8" id="KW-0808">Transferase</keyword>
<keyword evidence="3" id="KW-0479">Metal-binding</keyword>
<dbReference type="SFLD" id="SFLDS00029">
    <property type="entry name" value="Radical_SAM"/>
    <property type="match status" value="1"/>
</dbReference>
<dbReference type="SFLD" id="SFLDF00397">
    <property type="entry name" value="adenosyl-hopene_transferase"/>
    <property type="match status" value="1"/>
</dbReference>
<protein>
    <submittedName>
        <fullName evidence="8">Adenosyl-hopene transferase HpnH</fullName>
    </submittedName>
</protein>
<proteinExistence type="predicted"/>
<dbReference type="PROSITE" id="PS51918">
    <property type="entry name" value="RADICAL_SAM"/>
    <property type="match status" value="1"/>
</dbReference>
<keyword evidence="2" id="KW-0949">S-adenosyl-L-methionine</keyword>
<dbReference type="Proteomes" id="UP000434582">
    <property type="component" value="Unassembled WGS sequence"/>
</dbReference>
<keyword evidence="4" id="KW-0408">Iron</keyword>
<accession>A0A7X2D350</accession>
<keyword evidence="5" id="KW-0411">Iron-sulfur</keyword>
<comment type="caution">
    <text evidence="8">The sequence shown here is derived from an EMBL/GenBank/DDBJ whole genome shotgun (WGS) entry which is preliminary data.</text>
</comment>
<evidence type="ECO:0000256" key="2">
    <source>
        <dbReference type="ARBA" id="ARBA00022691"/>
    </source>
</evidence>
<dbReference type="InterPro" id="IPR022563">
    <property type="entry name" value="DUF3463"/>
</dbReference>
<dbReference type="InterPro" id="IPR050377">
    <property type="entry name" value="Radical_SAM_PqqE_MftC-like"/>
</dbReference>
<dbReference type="Pfam" id="PF04055">
    <property type="entry name" value="Radical_SAM"/>
    <property type="match status" value="1"/>
</dbReference>
<dbReference type="SUPFAM" id="SSF102114">
    <property type="entry name" value="Radical SAM enzymes"/>
    <property type="match status" value="1"/>
</dbReference>
<feature type="region of interest" description="Disordered" evidence="6">
    <location>
        <begin position="367"/>
        <end position="406"/>
    </location>
</feature>
<gene>
    <name evidence="8" type="primary">hpnH</name>
    <name evidence="8" type="ORF">GHC57_08010</name>
</gene>
<evidence type="ECO:0000256" key="1">
    <source>
        <dbReference type="ARBA" id="ARBA00001966"/>
    </source>
</evidence>
<dbReference type="InterPro" id="IPR007197">
    <property type="entry name" value="rSAM"/>
</dbReference>
<dbReference type="GO" id="GO:0046872">
    <property type="term" value="F:metal ion binding"/>
    <property type="evidence" value="ECO:0007669"/>
    <property type="project" value="UniProtKB-KW"/>
</dbReference>
<reference evidence="8 9" key="1">
    <citation type="submission" date="2019-10" db="EMBL/GenBank/DDBJ databases">
        <title>Draft whole-genome sequence of the purple nonsulfur photosynthetic bacterium Roseospira navarrensis DSM 15114.</title>
        <authorList>
            <person name="Kyndt J.A."/>
            <person name="Meyer T.E."/>
        </authorList>
    </citation>
    <scope>NUCLEOTIDE SEQUENCE [LARGE SCALE GENOMIC DNA]</scope>
    <source>
        <strain evidence="8 9">DSM 15114</strain>
    </source>
</reference>
<dbReference type="PANTHER" id="PTHR11228:SF22">
    <property type="entry name" value="PEPTIDE BIOSYNTHESIS PROTEIN YYDG-RELATED"/>
    <property type="match status" value="1"/>
</dbReference>
<evidence type="ECO:0000313" key="9">
    <source>
        <dbReference type="Proteomes" id="UP000434582"/>
    </source>
</evidence>
<feature type="compositionally biased region" description="Basic and acidic residues" evidence="6">
    <location>
        <begin position="369"/>
        <end position="378"/>
    </location>
</feature>
<dbReference type="InterPro" id="IPR013785">
    <property type="entry name" value="Aldolase_TIM"/>
</dbReference>
<evidence type="ECO:0000256" key="4">
    <source>
        <dbReference type="ARBA" id="ARBA00023004"/>
    </source>
</evidence>
<dbReference type="InterPro" id="IPR058240">
    <property type="entry name" value="rSAM_sf"/>
</dbReference>
<dbReference type="Pfam" id="PF11946">
    <property type="entry name" value="DUF3463"/>
    <property type="match status" value="1"/>
</dbReference>
<evidence type="ECO:0000259" key="7">
    <source>
        <dbReference type="PROSITE" id="PS51918"/>
    </source>
</evidence>
<name>A0A7X2D350_9PROT</name>
<dbReference type="InterPro" id="IPR017833">
    <property type="entry name" value="Hopanoid_synth-assoc_rSAM_HpnH"/>
</dbReference>
<organism evidence="8 9">
    <name type="scientific">Roseospira navarrensis</name>
    <dbReference type="NCBI Taxonomy" id="140058"/>
    <lineage>
        <taxon>Bacteria</taxon>
        <taxon>Pseudomonadati</taxon>
        <taxon>Pseudomonadota</taxon>
        <taxon>Alphaproteobacteria</taxon>
        <taxon>Rhodospirillales</taxon>
        <taxon>Rhodospirillaceae</taxon>
        <taxon>Roseospira</taxon>
    </lineage>
</organism>
<sequence length="406" mass="45173">MGVPLIQQLRVGTYLMKQRLRGTKRYPLVLMLEPLFRCNLACAGCGKIDYPDSILNKRLSVDECVAAADECGAPIVSIAGGEPLLHRQMVQIVEELTKRKKFVYLCTNALLLMKRLDDFKPSPYLTFSIHLDGDQEHHDAAVCQDGVFDKATAAIREARRRGFRVTCNTTLFEGVDVDRVANFVSFATDDLGVEGVTIAPGFAYERAPTQQVFLNRQRTKQLFRDLFAKGKGKGWKWNQSSLYLDFLAGNQTYDCTPWGNPTRNVFGWQRPCYLLNEGTVSTFRELMEETDWDSYGTGRYEKCANCMMHCGYEATAVADTVSKPWKALGLALKGIQTDGPMAPEVSFENQRPAQWVFDDLVTQQMSRSDAAKAAEEAARQSGGCATPSAASHVKRKAAEKSAQDAA</sequence>
<evidence type="ECO:0000256" key="3">
    <source>
        <dbReference type="ARBA" id="ARBA00022723"/>
    </source>
</evidence>
<dbReference type="RefSeq" id="WP_170294757.1">
    <property type="nucleotide sequence ID" value="NZ_WIVE01000019.1"/>
</dbReference>
<evidence type="ECO:0000313" key="8">
    <source>
        <dbReference type="EMBL" id="MQX36458.1"/>
    </source>
</evidence>
<dbReference type="SFLD" id="SFLDG01067">
    <property type="entry name" value="SPASM/twitch_domain_containing"/>
    <property type="match status" value="1"/>
</dbReference>
<comment type="cofactor">
    <cofactor evidence="1">
        <name>[4Fe-4S] cluster</name>
        <dbReference type="ChEBI" id="CHEBI:49883"/>
    </cofactor>
</comment>
<dbReference type="NCBIfam" id="TIGR03470">
    <property type="entry name" value="HpnH"/>
    <property type="match status" value="1"/>
</dbReference>
<keyword evidence="9" id="KW-1185">Reference proteome</keyword>
<evidence type="ECO:0000256" key="5">
    <source>
        <dbReference type="ARBA" id="ARBA00023014"/>
    </source>
</evidence>
<dbReference type="EMBL" id="WIVE01000019">
    <property type="protein sequence ID" value="MQX36458.1"/>
    <property type="molecule type" value="Genomic_DNA"/>
</dbReference>
<feature type="domain" description="Radical SAM core" evidence="7">
    <location>
        <begin position="22"/>
        <end position="229"/>
    </location>
</feature>
<dbReference type="CDD" id="cd01335">
    <property type="entry name" value="Radical_SAM"/>
    <property type="match status" value="1"/>
</dbReference>
<feature type="compositionally biased region" description="Basic and acidic residues" evidence="6">
    <location>
        <begin position="396"/>
        <end position="406"/>
    </location>
</feature>
<dbReference type="Gene3D" id="3.20.20.70">
    <property type="entry name" value="Aldolase class I"/>
    <property type="match status" value="1"/>
</dbReference>
<dbReference type="AlphaFoldDB" id="A0A7X2D350"/>